<keyword evidence="3" id="KW-1185">Reference proteome</keyword>
<dbReference type="SUPFAM" id="SSF53300">
    <property type="entry name" value="vWA-like"/>
    <property type="match status" value="1"/>
</dbReference>
<accession>S9VCJ4</accession>
<dbReference type="InterPro" id="IPR013694">
    <property type="entry name" value="VIT"/>
</dbReference>
<evidence type="ECO:0000259" key="1">
    <source>
        <dbReference type="PROSITE" id="PS51468"/>
    </source>
</evidence>
<name>S9VCJ4_9TRYP</name>
<proteinExistence type="predicted"/>
<organism evidence="2 3">
    <name type="scientific">Strigomonas culicis</name>
    <dbReference type="NCBI Taxonomy" id="28005"/>
    <lineage>
        <taxon>Eukaryota</taxon>
        <taxon>Discoba</taxon>
        <taxon>Euglenozoa</taxon>
        <taxon>Kinetoplastea</taxon>
        <taxon>Metakinetoplastina</taxon>
        <taxon>Trypanosomatida</taxon>
        <taxon>Trypanosomatidae</taxon>
        <taxon>Strigomonadinae</taxon>
        <taxon>Strigomonas</taxon>
    </lineage>
</organism>
<dbReference type="PANTHER" id="PTHR45737">
    <property type="entry name" value="VON WILLEBRAND FACTOR A DOMAIN-CONTAINING PROTEIN 5A"/>
    <property type="match status" value="1"/>
</dbReference>
<reference evidence="2 3" key="1">
    <citation type="journal article" date="2013" name="PLoS ONE">
        <title>Predicting the Proteins of Angomonas deanei, Strigomonas culicis and Their Respective Endosymbionts Reveals New Aspects of the Trypanosomatidae Family.</title>
        <authorList>
            <person name="Motta M.C."/>
            <person name="Martins A.C."/>
            <person name="de Souza S.S."/>
            <person name="Catta-Preta C.M."/>
            <person name="Silva R."/>
            <person name="Klein C.C."/>
            <person name="de Almeida L.G."/>
            <person name="de Lima Cunha O."/>
            <person name="Ciapina L.P."/>
            <person name="Brocchi M."/>
            <person name="Colabardini A.C."/>
            <person name="de Araujo Lima B."/>
            <person name="Machado C.R."/>
            <person name="de Almeida Soares C.M."/>
            <person name="Probst C.M."/>
            <person name="de Menezes C.B."/>
            <person name="Thompson C.E."/>
            <person name="Bartholomeu D.C."/>
            <person name="Gradia D.F."/>
            <person name="Pavoni D.P."/>
            <person name="Grisard E.C."/>
            <person name="Fantinatti-Garboggini F."/>
            <person name="Marchini F.K."/>
            <person name="Rodrigues-Luiz G.F."/>
            <person name="Wagner G."/>
            <person name="Goldman G.H."/>
            <person name="Fietto J.L."/>
            <person name="Elias M.C."/>
            <person name="Goldman M.H."/>
            <person name="Sagot M.F."/>
            <person name="Pereira M."/>
            <person name="Stoco P.H."/>
            <person name="de Mendonca-Neto R.P."/>
            <person name="Teixeira S.M."/>
            <person name="Maciel T.E."/>
            <person name="de Oliveira Mendes T.A."/>
            <person name="Urmenyi T.P."/>
            <person name="de Souza W."/>
            <person name="Schenkman S."/>
            <person name="de Vasconcelos A.T."/>
        </authorList>
    </citation>
    <scope>NUCLEOTIDE SEQUENCE [LARGE SCALE GENOMIC DNA]</scope>
</reference>
<dbReference type="PROSITE" id="PS51468">
    <property type="entry name" value="VIT"/>
    <property type="match status" value="1"/>
</dbReference>
<dbReference type="InterPro" id="IPR036465">
    <property type="entry name" value="vWFA_dom_sf"/>
</dbReference>
<dbReference type="Pfam" id="PF13768">
    <property type="entry name" value="VWA_3"/>
    <property type="match status" value="1"/>
</dbReference>
<feature type="domain" description="VIT" evidence="1">
    <location>
        <begin position="13"/>
        <end position="140"/>
    </location>
</feature>
<protein>
    <recommendedName>
        <fullName evidence="1">VIT domain-containing protein</fullName>
    </recommendedName>
</protein>
<dbReference type="Gene3D" id="3.40.50.410">
    <property type="entry name" value="von Willebrand factor, type A domain"/>
    <property type="match status" value="1"/>
</dbReference>
<comment type="caution">
    <text evidence="2">The sequence shown here is derived from an EMBL/GenBank/DDBJ whole genome shotgun (WGS) entry which is preliminary data.</text>
</comment>
<dbReference type="InterPro" id="IPR002035">
    <property type="entry name" value="VWF_A"/>
</dbReference>
<dbReference type="OrthoDB" id="273013at2759"/>
<dbReference type="PANTHER" id="PTHR45737:SF6">
    <property type="entry name" value="VON WILLEBRAND FACTOR A DOMAIN-CONTAINING PROTEIN 5A"/>
    <property type="match status" value="1"/>
</dbReference>
<dbReference type="AlphaFoldDB" id="S9VCJ4"/>
<evidence type="ECO:0000313" key="2">
    <source>
        <dbReference type="EMBL" id="EPY20805.1"/>
    </source>
</evidence>
<gene>
    <name evidence="2" type="ORF">STCU_08825</name>
</gene>
<evidence type="ECO:0000313" key="3">
    <source>
        <dbReference type="Proteomes" id="UP000015354"/>
    </source>
</evidence>
<dbReference type="EMBL" id="ATMH01008825">
    <property type="protein sequence ID" value="EPY20805.1"/>
    <property type="molecule type" value="Genomic_DNA"/>
</dbReference>
<sequence>MSCVAAAFSSFPSKDRGLLTADSYTPLSLLGERVTVALQSAAARVTVELEYLNESGKDAPVIVALPVPSGWILQGGEVSYDGKQAATSFVQNAVHTSVADATSGAAAAVSDSTVWTVATLPVPWGILVGTAAHVTAHYIVPRDAVATLCGQQRFVLPAALFLRPAPSPAAARAYTDRFSLPVKRQLKDGVDVLVRARLDVPLRGAARLLVGDADAAVPAAVQHEGDAAFQLQYAAPFAQHPALQRATVVCDVQDTEEPLRLFLEADSGHAQPEQGHALCVGLTPALGRCAVNAELVLLVDVHSVDVARAVAGALESVLRGVPAATLVNVVLLRDEGSLCVYPGGSQPMAQVDVAAVCGLLAGLPPQRPGTGVSRTRAALQAVLAQTDACGPTAAGHVRNVLLLADESEDPSAAAALVALGAQHRHAARVHAVGLEYVPAVDAATLEVLAQEGGGVYAAAASPDDLAAAVVRVLLAATVPTLTEIKVQFADTRVRPAFEPQRLQV</sequence>
<dbReference type="Proteomes" id="UP000015354">
    <property type="component" value="Unassembled WGS sequence"/>
</dbReference>